<feature type="compositionally biased region" description="Basic residues" evidence="1">
    <location>
        <begin position="190"/>
        <end position="201"/>
    </location>
</feature>
<feature type="compositionally biased region" description="Low complexity" evidence="1">
    <location>
        <begin position="86"/>
        <end position="98"/>
    </location>
</feature>
<dbReference type="Proteomes" id="UP001437256">
    <property type="component" value="Unassembled WGS sequence"/>
</dbReference>
<feature type="compositionally biased region" description="Low complexity" evidence="1">
    <location>
        <begin position="115"/>
        <end position="126"/>
    </location>
</feature>
<gene>
    <name evidence="2" type="ORF">AAF712_011768</name>
</gene>
<feature type="compositionally biased region" description="Low complexity" evidence="1">
    <location>
        <begin position="479"/>
        <end position="535"/>
    </location>
</feature>
<feature type="compositionally biased region" description="Polar residues" evidence="1">
    <location>
        <begin position="35"/>
        <end position="61"/>
    </location>
</feature>
<sequence>MNFNNLSREAIAQLLTAFLQSEPNSTPPANPSHPTPSANTTTTALVNPSLISQPNDTQGSAAPQPPALSFSSTALELMARLGQTQSASSDANSISSQAGPSQTSATPSSVTSIMASTSASTPADTAIPQARPIAPYSSVTMLNAVANGNQPPESRDGRPLITMQSGFPAFDIIRRTNQARLEHSAEANPKKRPGPRSKAKKGPTLQVEREQQLTLADCLKVADDGQVTVNLAINVYPPQPSNHTLVAFGLSRYLVKYTRHSDSFNAMLDRLHLYHEFHDINVKTTVMAILSTVVEEIREYGYDLDLPQIPGPSAFQPHEQLPLQLLAFTNSGRPNGANKTWKLATGAFAADTTLEDLLRKKEYAHNKLSVTPRGFFELNTIIRRCHYPLAIKKSLAELQLMDDNTIQTHRCIPKRVYTLFRDDAEAGSGSVMITEEDLEIDCGDDEQSDDEEEQTVAHTLLTRPALTLRTPSQLPPVSGPGFSRSSSASVPSTASGSRSSSRNVSSTSSASASQPATHSASSASSISASVNNGASQVPNNNSTEATRRVPTTLWSVSWQEKKEPGLATILKYERTSRFFEVVSETYTSTHNGNAPPSLEVKGRNYVDLALQLKSVITQCLLQGDFTVLLSMERTFALIDGEGSLVSSGNGVERETISTLCNTYLSRRASTFFVPHGPQFSTLAAVNVASARWMSTEQRLDWGIVGTLVALSLIHGMGTEPLNPLLLIFFINDTQISSLQSNLVLRWFPDLHAILKAWTALGHEDDIRQFAGHFSSYHDCDIASLRSRSPDQHRALGWEMLHNAIIGSKSTDHPAIALFLKGFRMPCDKGYNFTQIARAFQGGSVEFVSEVYNNYISHYSNLRLSYQSLIQPETFEKLIQALEESSSFAVTSFQELFRDFLEGTGCPSIELMNNLKGRLNPIVNLEDIDEDTFRMRMFCWAATGAPFVLADGLPTRVILVEDDDEDYGAGLSAEQRLAHLNAGVCKFKSCFREMRIPVSFLLHLLSIDYTTALSDGGEGEGEGGVSNSGESNSSRGSSEGVTLSAKDTVEHWLLASILDNIGENNLA</sequence>
<feature type="compositionally biased region" description="Pro residues" evidence="1">
    <location>
        <begin position="25"/>
        <end position="34"/>
    </location>
</feature>
<comment type="caution">
    <text evidence="2">The sequence shown here is derived from an EMBL/GenBank/DDBJ whole genome shotgun (WGS) entry which is preliminary data.</text>
</comment>
<feature type="region of interest" description="Disordered" evidence="1">
    <location>
        <begin position="460"/>
        <end position="548"/>
    </location>
</feature>
<feature type="compositionally biased region" description="Low complexity" evidence="1">
    <location>
        <begin position="460"/>
        <end position="471"/>
    </location>
</feature>
<proteinExistence type="predicted"/>
<accession>A0ABR2ZJB1</accession>
<keyword evidence="3" id="KW-1185">Reference proteome</keyword>
<feature type="region of interest" description="Disordered" evidence="1">
    <location>
        <begin position="181"/>
        <end position="206"/>
    </location>
</feature>
<feature type="compositionally biased region" description="Low complexity" evidence="1">
    <location>
        <begin position="1024"/>
        <end position="1040"/>
    </location>
</feature>
<feature type="region of interest" description="Disordered" evidence="1">
    <location>
        <begin position="82"/>
        <end position="129"/>
    </location>
</feature>
<evidence type="ECO:0000256" key="1">
    <source>
        <dbReference type="SAM" id="MobiDB-lite"/>
    </source>
</evidence>
<protein>
    <submittedName>
        <fullName evidence="2">Uncharacterized protein</fullName>
    </submittedName>
</protein>
<evidence type="ECO:0000313" key="2">
    <source>
        <dbReference type="EMBL" id="KAL0061423.1"/>
    </source>
</evidence>
<dbReference type="EMBL" id="JBBXMP010000136">
    <property type="protein sequence ID" value="KAL0061423.1"/>
    <property type="molecule type" value="Genomic_DNA"/>
</dbReference>
<feature type="compositionally biased region" description="Polar residues" evidence="1">
    <location>
        <begin position="99"/>
        <end position="114"/>
    </location>
</feature>
<feature type="region of interest" description="Disordered" evidence="1">
    <location>
        <begin position="21"/>
        <end position="68"/>
    </location>
</feature>
<feature type="region of interest" description="Disordered" evidence="1">
    <location>
        <begin position="1015"/>
        <end position="1040"/>
    </location>
</feature>
<reference evidence="2 3" key="1">
    <citation type="submission" date="2024-05" db="EMBL/GenBank/DDBJ databases">
        <title>A draft genome resource for the thread blight pathogen Marasmius tenuissimus strain MS-2.</title>
        <authorList>
            <person name="Yulfo-Soto G.E."/>
            <person name="Baruah I.K."/>
            <person name="Amoako-Attah I."/>
            <person name="Bukari Y."/>
            <person name="Meinhardt L.W."/>
            <person name="Bailey B.A."/>
            <person name="Cohen S.P."/>
        </authorList>
    </citation>
    <scope>NUCLEOTIDE SEQUENCE [LARGE SCALE GENOMIC DNA]</scope>
    <source>
        <strain evidence="2 3">MS-2</strain>
    </source>
</reference>
<organism evidence="2 3">
    <name type="scientific">Marasmius tenuissimus</name>
    <dbReference type="NCBI Taxonomy" id="585030"/>
    <lineage>
        <taxon>Eukaryota</taxon>
        <taxon>Fungi</taxon>
        <taxon>Dikarya</taxon>
        <taxon>Basidiomycota</taxon>
        <taxon>Agaricomycotina</taxon>
        <taxon>Agaricomycetes</taxon>
        <taxon>Agaricomycetidae</taxon>
        <taxon>Agaricales</taxon>
        <taxon>Marasmiineae</taxon>
        <taxon>Marasmiaceae</taxon>
        <taxon>Marasmius</taxon>
    </lineage>
</organism>
<name>A0ABR2ZJB1_9AGAR</name>
<evidence type="ECO:0000313" key="3">
    <source>
        <dbReference type="Proteomes" id="UP001437256"/>
    </source>
</evidence>